<feature type="signal peptide" evidence="5">
    <location>
        <begin position="1"/>
        <end position="31"/>
    </location>
</feature>
<gene>
    <name evidence="7" type="ORF">SAMN04488518_101116</name>
</gene>
<evidence type="ECO:0000259" key="6">
    <source>
        <dbReference type="SMART" id="SM00849"/>
    </source>
</evidence>
<keyword evidence="4" id="KW-0862">Zinc</keyword>
<comment type="similarity">
    <text evidence="1">Belongs to the metallo-beta-lactamase superfamily.</text>
</comment>
<dbReference type="Gene3D" id="3.60.15.10">
    <property type="entry name" value="Ribonuclease Z/Hydroxyacylglutathione hydrolase-like"/>
    <property type="match status" value="1"/>
</dbReference>
<evidence type="ECO:0000256" key="3">
    <source>
        <dbReference type="ARBA" id="ARBA00022801"/>
    </source>
</evidence>
<dbReference type="InterPro" id="IPR006311">
    <property type="entry name" value="TAT_signal"/>
</dbReference>
<evidence type="ECO:0000313" key="7">
    <source>
        <dbReference type="EMBL" id="SFJ88433.1"/>
    </source>
</evidence>
<keyword evidence="2" id="KW-0479">Metal-binding</keyword>
<organism evidence="7 8">
    <name type="scientific">Pseudovibrio ascidiaceicola</name>
    <dbReference type="NCBI Taxonomy" id="285279"/>
    <lineage>
        <taxon>Bacteria</taxon>
        <taxon>Pseudomonadati</taxon>
        <taxon>Pseudomonadota</taxon>
        <taxon>Alphaproteobacteria</taxon>
        <taxon>Hyphomicrobiales</taxon>
        <taxon>Stappiaceae</taxon>
        <taxon>Pseudovibrio</taxon>
    </lineage>
</organism>
<dbReference type="PANTHER" id="PTHR42978:SF6">
    <property type="entry name" value="QUORUM-QUENCHING LACTONASE YTNP-RELATED"/>
    <property type="match status" value="1"/>
</dbReference>
<evidence type="ECO:0000256" key="1">
    <source>
        <dbReference type="ARBA" id="ARBA00007749"/>
    </source>
</evidence>
<reference evidence="7 8" key="1">
    <citation type="submission" date="2016-10" db="EMBL/GenBank/DDBJ databases">
        <authorList>
            <person name="Varghese N."/>
            <person name="Submissions S."/>
        </authorList>
    </citation>
    <scope>NUCLEOTIDE SEQUENCE [LARGE SCALE GENOMIC DNA]</scope>
    <source>
        <strain evidence="7 8">DSM 16392</strain>
    </source>
</reference>
<dbReference type="RefSeq" id="WP_093515977.1">
    <property type="nucleotide sequence ID" value="NZ_FOSK01000001.1"/>
</dbReference>
<dbReference type="SUPFAM" id="SSF56281">
    <property type="entry name" value="Metallo-hydrolase/oxidoreductase"/>
    <property type="match status" value="1"/>
</dbReference>
<name>A0A1I3V0J1_9HYPH</name>
<evidence type="ECO:0000256" key="4">
    <source>
        <dbReference type="ARBA" id="ARBA00022833"/>
    </source>
</evidence>
<feature type="chain" id="PRO_5045628010" evidence="5">
    <location>
        <begin position="32"/>
        <end position="326"/>
    </location>
</feature>
<evidence type="ECO:0000256" key="2">
    <source>
        <dbReference type="ARBA" id="ARBA00022723"/>
    </source>
</evidence>
<dbReference type="PROSITE" id="PS51318">
    <property type="entry name" value="TAT"/>
    <property type="match status" value="1"/>
</dbReference>
<proteinExistence type="inferred from homology"/>
<feature type="domain" description="Metallo-beta-lactamase" evidence="6">
    <location>
        <begin position="95"/>
        <end position="299"/>
    </location>
</feature>
<evidence type="ECO:0000313" key="8">
    <source>
        <dbReference type="Proteomes" id="UP000199598"/>
    </source>
</evidence>
<dbReference type="EMBL" id="FOSK01000001">
    <property type="protein sequence ID" value="SFJ88433.1"/>
    <property type="molecule type" value="Genomic_DNA"/>
</dbReference>
<protein>
    <submittedName>
        <fullName evidence="7">Glyoxylase, beta-lactamase superfamily II</fullName>
    </submittedName>
</protein>
<dbReference type="CDD" id="cd07720">
    <property type="entry name" value="OPHC2-like_MBL-fold"/>
    <property type="match status" value="1"/>
</dbReference>
<keyword evidence="3" id="KW-0378">Hydrolase</keyword>
<keyword evidence="8" id="KW-1185">Reference proteome</keyword>
<dbReference type="SMART" id="SM00849">
    <property type="entry name" value="Lactamase_B"/>
    <property type="match status" value="1"/>
</dbReference>
<dbReference type="InterPro" id="IPR001279">
    <property type="entry name" value="Metallo-B-lactamas"/>
</dbReference>
<comment type="caution">
    <text evidence="7">The sequence shown here is derived from an EMBL/GenBank/DDBJ whole genome shotgun (WGS) entry which is preliminary data.</text>
</comment>
<dbReference type="PANTHER" id="PTHR42978">
    <property type="entry name" value="QUORUM-QUENCHING LACTONASE YTNP-RELATED-RELATED"/>
    <property type="match status" value="1"/>
</dbReference>
<dbReference type="Proteomes" id="UP000199598">
    <property type="component" value="Unassembled WGS sequence"/>
</dbReference>
<dbReference type="InterPro" id="IPR036866">
    <property type="entry name" value="RibonucZ/Hydroxyglut_hydro"/>
</dbReference>
<dbReference type="InterPro" id="IPR051013">
    <property type="entry name" value="MBL_superfamily_lactonases"/>
</dbReference>
<evidence type="ECO:0000256" key="5">
    <source>
        <dbReference type="SAM" id="SignalP"/>
    </source>
</evidence>
<accession>A0A1I3V0J1</accession>
<keyword evidence="5" id="KW-0732">Signal</keyword>
<dbReference type="Pfam" id="PF00753">
    <property type="entry name" value="Lactamase_B"/>
    <property type="match status" value="1"/>
</dbReference>
<sequence>MTLSRRSFISAAASIAGAGAVAPAMSSIALAAAPKIGTQVPGIYRFSVGDIEVTAILDGHLGLDPSLVIGFDQKVAEKTLKQNFLSPNTADMSISVNGYLINTGDKLVVVDTGTADLMGPTLGRFHQNLKAAGYDASDVDAVVLTHLHIDHVGGLISKSGEKLFPNAEFIVHEVEYNFWHDEGTRSKFPKDLQHFVDLAQNVSKPYENRKTLISKDGEFIKGLDAVFLPGHTPGHMGIRIHSNNEEVLIWGDTIHSIGLQFANPDWTIAFDTDQEVARQTRRRILDQVSADRTPVVGIHHDFPGLGHVRKAGNAFEYHEVSWQHKL</sequence>